<dbReference type="STRING" id="336831.WG68_00825"/>
<dbReference type="RefSeq" id="WP_046555756.1">
    <property type="nucleotide sequence ID" value="NZ_LAHO01000001.1"/>
</dbReference>
<dbReference type="OrthoDB" id="1177764at2"/>
<dbReference type="Gene3D" id="3.10.180.10">
    <property type="entry name" value="2,3-Dihydroxybiphenyl 1,2-Dioxygenase, domain 1"/>
    <property type="match status" value="1"/>
</dbReference>
<evidence type="ECO:0000313" key="2">
    <source>
        <dbReference type="EMBL" id="KKO47227.1"/>
    </source>
</evidence>
<reference evidence="2 3" key="1">
    <citation type="submission" date="2015-03" db="EMBL/GenBank/DDBJ databases">
        <title>Draft genome sequences of two protease-producing strains of Arsukibacterium isolated from two cold and alkaline environments.</title>
        <authorList>
            <person name="Lylloff J.E."/>
            <person name="Skov L.B."/>
            <person name="Jepsen M."/>
            <person name="Hallin P.F."/>
            <person name="Sorensen S.J."/>
            <person name="Stougaard P."/>
            <person name="Glaring M.A."/>
        </authorList>
    </citation>
    <scope>NUCLEOTIDE SEQUENCE [LARGE SCALE GENOMIC DNA]</scope>
    <source>
        <strain evidence="2 3">GCM72</strain>
    </source>
</reference>
<dbReference type="InterPro" id="IPR037523">
    <property type="entry name" value="VOC_core"/>
</dbReference>
<dbReference type="SUPFAM" id="SSF54593">
    <property type="entry name" value="Glyoxalase/Bleomycin resistance protein/Dihydroxybiphenyl dioxygenase"/>
    <property type="match status" value="1"/>
</dbReference>
<feature type="domain" description="VOC" evidence="1">
    <location>
        <begin position="2"/>
        <end position="122"/>
    </location>
</feature>
<dbReference type="PATRIC" id="fig|336831.14.peg.2375"/>
<evidence type="ECO:0000259" key="1">
    <source>
        <dbReference type="PROSITE" id="PS51819"/>
    </source>
</evidence>
<dbReference type="GO" id="GO:0005840">
    <property type="term" value="C:ribosome"/>
    <property type="evidence" value="ECO:0007669"/>
    <property type="project" value="UniProtKB-KW"/>
</dbReference>
<dbReference type="EMBL" id="LAHO01000001">
    <property type="protein sequence ID" value="KKO47227.1"/>
    <property type="molecule type" value="Genomic_DNA"/>
</dbReference>
<keyword evidence="3" id="KW-1185">Reference proteome</keyword>
<comment type="caution">
    <text evidence="2">The sequence shown here is derived from an EMBL/GenBank/DDBJ whole genome shotgun (WGS) entry which is preliminary data.</text>
</comment>
<accession>A0A0M2V8R5</accession>
<dbReference type="Pfam" id="PF00903">
    <property type="entry name" value="Glyoxalase"/>
    <property type="match status" value="1"/>
</dbReference>
<name>A0A0M2V8R5_9GAMM</name>
<sequence>MRIEHVAFNVAQPQQMALWYIEHLGFSLKRALHDPAQTHFLADDSGVMMVEIYCNPADQVPDYASMDPLILHLALVSADPVIDSARLVAAGASHVTDVHLGDGSHLAMLRDPWGLALQLCRRGPKSS</sequence>
<dbReference type="CDD" id="cd06587">
    <property type="entry name" value="VOC"/>
    <property type="match status" value="1"/>
</dbReference>
<evidence type="ECO:0000313" key="3">
    <source>
        <dbReference type="Proteomes" id="UP000034228"/>
    </source>
</evidence>
<dbReference type="Proteomes" id="UP000034228">
    <property type="component" value="Unassembled WGS sequence"/>
</dbReference>
<dbReference type="PROSITE" id="PS51819">
    <property type="entry name" value="VOC"/>
    <property type="match status" value="1"/>
</dbReference>
<dbReference type="InterPro" id="IPR029068">
    <property type="entry name" value="Glyas_Bleomycin-R_OHBP_Dase"/>
</dbReference>
<proteinExistence type="predicted"/>
<keyword evidence="2" id="KW-0689">Ribosomal protein</keyword>
<protein>
    <submittedName>
        <fullName evidence="2">50S ribosomal protein L14</fullName>
    </submittedName>
</protein>
<dbReference type="AlphaFoldDB" id="A0A0M2V8R5"/>
<gene>
    <name evidence="2" type="ORF">WG68_00825</name>
</gene>
<organism evidence="2 3">
    <name type="scientific">Arsukibacterium ikkense</name>
    <dbReference type="NCBI Taxonomy" id="336831"/>
    <lineage>
        <taxon>Bacteria</taxon>
        <taxon>Pseudomonadati</taxon>
        <taxon>Pseudomonadota</taxon>
        <taxon>Gammaproteobacteria</taxon>
        <taxon>Chromatiales</taxon>
        <taxon>Chromatiaceae</taxon>
        <taxon>Arsukibacterium</taxon>
    </lineage>
</organism>
<keyword evidence="2" id="KW-0687">Ribonucleoprotein</keyword>
<dbReference type="InterPro" id="IPR004360">
    <property type="entry name" value="Glyas_Fos-R_dOase_dom"/>
</dbReference>